<dbReference type="EMBL" id="BEXD01004202">
    <property type="protein sequence ID" value="GBC08219.1"/>
    <property type="molecule type" value="Genomic_DNA"/>
</dbReference>
<dbReference type="AlphaFoldDB" id="A0A2Z6SMM0"/>
<reference evidence="1 2" key="1">
    <citation type="submission" date="2017-11" db="EMBL/GenBank/DDBJ databases">
        <title>The genome of Rhizophagus clarus HR1 reveals common genetic basis of auxotrophy among arbuscular mycorrhizal fungi.</title>
        <authorList>
            <person name="Kobayashi Y."/>
        </authorList>
    </citation>
    <scope>NUCLEOTIDE SEQUENCE [LARGE SCALE GENOMIC DNA]</scope>
    <source>
        <strain evidence="1 2">HR1</strain>
    </source>
</reference>
<sequence length="117" mass="13556">MFHKIHKIISFIKKLPIIEREREREAQATLLEEGQEILPINNLKLLAVLDNVSEDFWNKYDKQPISFVSSGIINNNDSEEIVLVVMIRSSVDVDEVRLPAKFREYSVFLERGNIISA</sequence>
<gene>
    <name evidence="1" type="ORF">RclHR1_07990003</name>
</gene>
<keyword evidence="2" id="KW-1185">Reference proteome</keyword>
<dbReference type="Proteomes" id="UP000247702">
    <property type="component" value="Unassembled WGS sequence"/>
</dbReference>
<name>A0A2Z6SMM0_9GLOM</name>
<organism evidence="1 2">
    <name type="scientific">Rhizophagus clarus</name>
    <dbReference type="NCBI Taxonomy" id="94130"/>
    <lineage>
        <taxon>Eukaryota</taxon>
        <taxon>Fungi</taxon>
        <taxon>Fungi incertae sedis</taxon>
        <taxon>Mucoromycota</taxon>
        <taxon>Glomeromycotina</taxon>
        <taxon>Glomeromycetes</taxon>
        <taxon>Glomerales</taxon>
        <taxon>Glomeraceae</taxon>
        <taxon>Rhizophagus</taxon>
    </lineage>
</organism>
<comment type="caution">
    <text evidence="1">The sequence shown here is derived from an EMBL/GenBank/DDBJ whole genome shotgun (WGS) entry which is preliminary data.</text>
</comment>
<evidence type="ECO:0000313" key="2">
    <source>
        <dbReference type="Proteomes" id="UP000247702"/>
    </source>
</evidence>
<evidence type="ECO:0000313" key="1">
    <source>
        <dbReference type="EMBL" id="GBC08219.1"/>
    </source>
</evidence>
<protein>
    <submittedName>
        <fullName evidence="1">Uncharacterized protein</fullName>
    </submittedName>
</protein>
<accession>A0A2Z6SMM0</accession>
<proteinExistence type="predicted"/>